<gene>
    <name evidence="14" type="ORF">GCM10011391_21890</name>
</gene>
<dbReference type="GO" id="GO:0008237">
    <property type="term" value="F:metallopeptidase activity"/>
    <property type="evidence" value="ECO:0007669"/>
    <property type="project" value="UniProtKB-KW"/>
</dbReference>
<evidence type="ECO:0000313" key="14">
    <source>
        <dbReference type="EMBL" id="GGE42722.1"/>
    </source>
</evidence>
<protein>
    <submittedName>
        <fullName evidence="14">Stage IV sporulation protein FB</fullName>
    </submittedName>
</protein>
<organism evidence="14 15">
    <name type="scientific">Pullulanibacillus camelliae</name>
    <dbReference type="NCBI Taxonomy" id="1707096"/>
    <lineage>
        <taxon>Bacteria</taxon>
        <taxon>Bacillati</taxon>
        <taxon>Bacillota</taxon>
        <taxon>Bacilli</taxon>
        <taxon>Bacillales</taxon>
        <taxon>Sporolactobacillaceae</taxon>
        <taxon>Pullulanibacillus</taxon>
    </lineage>
</organism>
<evidence type="ECO:0000256" key="10">
    <source>
        <dbReference type="ARBA" id="ARBA00023049"/>
    </source>
</evidence>
<comment type="caution">
    <text evidence="14">The sequence shown here is derived from an EMBL/GenBank/DDBJ whole genome shotgun (WGS) entry which is preliminary data.</text>
</comment>
<evidence type="ECO:0000256" key="6">
    <source>
        <dbReference type="ARBA" id="ARBA00022723"/>
    </source>
</evidence>
<evidence type="ECO:0000256" key="8">
    <source>
        <dbReference type="ARBA" id="ARBA00022833"/>
    </source>
</evidence>
<comment type="cofactor">
    <cofactor evidence="1">
        <name>Zn(2+)</name>
        <dbReference type="ChEBI" id="CHEBI:29105"/>
    </cofactor>
</comment>
<reference evidence="14" key="2">
    <citation type="submission" date="2020-09" db="EMBL/GenBank/DDBJ databases">
        <authorList>
            <person name="Sun Q."/>
            <person name="Zhou Y."/>
        </authorList>
    </citation>
    <scope>NUCLEOTIDE SEQUENCE</scope>
    <source>
        <strain evidence="14">CGMCC 1.15371</strain>
    </source>
</reference>
<feature type="transmembrane region" description="Helical" evidence="12">
    <location>
        <begin position="124"/>
        <end position="147"/>
    </location>
</feature>
<dbReference type="InterPro" id="IPR008915">
    <property type="entry name" value="Peptidase_M50"/>
</dbReference>
<evidence type="ECO:0000313" key="15">
    <source>
        <dbReference type="Proteomes" id="UP000628775"/>
    </source>
</evidence>
<accession>A0A8J2YHD9</accession>
<dbReference type="AlphaFoldDB" id="A0A8J2YHD9"/>
<proteinExistence type="inferred from homology"/>
<feature type="transmembrane region" description="Helical" evidence="12">
    <location>
        <begin position="37"/>
        <end position="57"/>
    </location>
</feature>
<sequence>MIKGIRVLRKKVHIHPVFWIVFGTGVLTGHFWDVTAIFFIVMMHELGHALAALFLGWRLTSIELLPFGGVAKVDESGTRPFQEEFIVTLSGPMQHLWLPFVSFLLLMTPYWNATNHEMFLEKNWMILLFNLFPIWPLDGGKLLLIVLSRYFPYRRAYRLALLSSFLFLMLLTLWVAFHRTILLNYFVIALFLLVMLIKEWRQQRYVFMRFLLERWQHSALNELKSMTVSVPSDMALMDVVEMFYKDRHHQIKIQGKNEEYLITEKHVLNAFFNGNYYNQAIGKLL</sequence>
<evidence type="ECO:0000256" key="11">
    <source>
        <dbReference type="ARBA" id="ARBA00023136"/>
    </source>
</evidence>
<keyword evidence="9 12" id="KW-1133">Transmembrane helix</keyword>
<dbReference type="Proteomes" id="UP000628775">
    <property type="component" value="Unassembled WGS sequence"/>
</dbReference>
<dbReference type="Pfam" id="PF02163">
    <property type="entry name" value="Peptidase_M50"/>
    <property type="match status" value="1"/>
</dbReference>
<evidence type="ECO:0000256" key="12">
    <source>
        <dbReference type="SAM" id="Phobius"/>
    </source>
</evidence>
<evidence type="ECO:0000256" key="5">
    <source>
        <dbReference type="ARBA" id="ARBA00022692"/>
    </source>
</evidence>
<comment type="similarity">
    <text evidence="3">Belongs to the peptidase M50B family.</text>
</comment>
<evidence type="ECO:0000256" key="3">
    <source>
        <dbReference type="ARBA" id="ARBA00007931"/>
    </source>
</evidence>
<keyword evidence="4" id="KW-0645">Protease</keyword>
<feature type="transmembrane region" description="Helical" evidence="12">
    <location>
        <begin position="183"/>
        <end position="200"/>
    </location>
</feature>
<keyword evidence="10" id="KW-0482">Metalloprotease</keyword>
<dbReference type="GO" id="GO:0046872">
    <property type="term" value="F:metal ion binding"/>
    <property type="evidence" value="ECO:0007669"/>
    <property type="project" value="UniProtKB-KW"/>
</dbReference>
<feature type="transmembrane region" description="Helical" evidence="12">
    <location>
        <begin position="12"/>
        <end position="31"/>
    </location>
</feature>
<dbReference type="GO" id="GO:0016020">
    <property type="term" value="C:membrane"/>
    <property type="evidence" value="ECO:0007669"/>
    <property type="project" value="UniProtKB-SubCell"/>
</dbReference>
<name>A0A8J2YHD9_9BACL</name>
<dbReference type="EMBL" id="BMIR01000009">
    <property type="protein sequence ID" value="GGE42722.1"/>
    <property type="molecule type" value="Genomic_DNA"/>
</dbReference>
<feature type="domain" description="Peptidase M50" evidence="13">
    <location>
        <begin position="35"/>
        <end position="107"/>
    </location>
</feature>
<evidence type="ECO:0000256" key="1">
    <source>
        <dbReference type="ARBA" id="ARBA00001947"/>
    </source>
</evidence>
<keyword evidence="6" id="KW-0479">Metal-binding</keyword>
<dbReference type="PANTHER" id="PTHR39188">
    <property type="entry name" value="MEMBRANE-ASSOCIATED ZINC METALLOPROTEASE M50B"/>
    <property type="match status" value="1"/>
</dbReference>
<evidence type="ECO:0000259" key="13">
    <source>
        <dbReference type="Pfam" id="PF02163"/>
    </source>
</evidence>
<evidence type="ECO:0000256" key="4">
    <source>
        <dbReference type="ARBA" id="ARBA00022670"/>
    </source>
</evidence>
<comment type="subcellular location">
    <subcellularLocation>
        <location evidence="2">Membrane</location>
        <topology evidence="2">Multi-pass membrane protein</topology>
    </subcellularLocation>
</comment>
<keyword evidence="7" id="KW-0378">Hydrolase</keyword>
<evidence type="ECO:0000256" key="9">
    <source>
        <dbReference type="ARBA" id="ARBA00022989"/>
    </source>
</evidence>
<feature type="transmembrane region" description="Helical" evidence="12">
    <location>
        <begin position="159"/>
        <end position="177"/>
    </location>
</feature>
<reference evidence="14" key="1">
    <citation type="journal article" date="2014" name="Int. J. Syst. Evol. Microbiol.">
        <title>Complete genome sequence of Corynebacterium casei LMG S-19264T (=DSM 44701T), isolated from a smear-ripened cheese.</title>
        <authorList>
            <consortium name="US DOE Joint Genome Institute (JGI-PGF)"/>
            <person name="Walter F."/>
            <person name="Albersmeier A."/>
            <person name="Kalinowski J."/>
            <person name="Ruckert C."/>
        </authorList>
    </citation>
    <scope>NUCLEOTIDE SEQUENCE</scope>
    <source>
        <strain evidence="14">CGMCC 1.15371</strain>
    </source>
</reference>
<keyword evidence="5 12" id="KW-0812">Transmembrane</keyword>
<dbReference type="PANTHER" id="PTHR39188:SF3">
    <property type="entry name" value="STAGE IV SPORULATION PROTEIN FB"/>
    <property type="match status" value="1"/>
</dbReference>
<evidence type="ECO:0000256" key="2">
    <source>
        <dbReference type="ARBA" id="ARBA00004141"/>
    </source>
</evidence>
<keyword evidence="15" id="KW-1185">Reference proteome</keyword>
<evidence type="ECO:0000256" key="7">
    <source>
        <dbReference type="ARBA" id="ARBA00022801"/>
    </source>
</evidence>
<feature type="transmembrane region" description="Helical" evidence="12">
    <location>
        <begin position="96"/>
        <end position="112"/>
    </location>
</feature>
<keyword evidence="8" id="KW-0862">Zinc</keyword>
<keyword evidence="11 12" id="KW-0472">Membrane</keyword>
<dbReference type="GO" id="GO:0006508">
    <property type="term" value="P:proteolysis"/>
    <property type="evidence" value="ECO:0007669"/>
    <property type="project" value="UniProtKB-KW"/>
</dbReference>